<comment type="caution">
    <text evidence="6">The sequence shown here is derived from an EMBL/GenBank/DDBJ whole genome shotgun (WGS) entry which is preliminary data.</text>
</comment>
<feature type="DNA-binding region" description="H-T-H motif" evidence="4">
    <location>
        <begin position="30"/>
        <end position="49"/>
    </location>
</feature>
<evidence type="ECO:0000313" key="7">
    <source>
        <dbReference type="Proteomes" id="UP000037393"/>
    </source>
</evidence>
<sequence>MSRHTDCDTREHILATGEQLCMHRGFTGMGLTELLKTADVPKGSFYHYFRSKEAFGVAMLERYFEDYHQRLTVHFSQGEGNYRDRLLAYYQHTLNQFTQQGIISGCLTVKLTAEVCDLSEIMRAEMNKGACRITALLAQALDDGRREGSLTFDGDAAELAQVLYSLWLGANLQAKMSRCASALESALAHVRTLIAAPAV</sequence>
<dbReference type="Pfam" id="PF00440">
    <property type="entry name" value="TetR_N"/>
    <property type="match status" value="1"/>
</dbReference>
<keyword evidence="1" id="KW-0805">Transcription regulation</keyword>
<dbReference type="STRING" id="379893.GCA_001297775_01322"/>
<dbReference type="SUPFAM" id="SSF48498">
    <property type="entry name" value="Tetracyclin repressor-like, C-terminal domain"/>
    <property type="match status" value="1"/>
</dbReference>
<dbReference type="PROSITE" id="PS50977">
    <property type="entry name" value="HTH_TETR_2"/>
    <property type="match status" value="1"/>
</dbReference>
<dbReference type="AlphaFoldDB" id="A0A0L0H043"/>
<dbReference type="PANTHER" id="PTHR47506:SF6">
    <property type="entry name" value="HTH-TYPE TRANSCRIPTIONAL REPRESSOR NEMR"/>
    <property type="match status" value="1"/>
</dbReference>
<dbReference type="InterPro" id="IPR036271">
    <property type="entry name" value="Tet_transcr_reg_TetR-rel_C_sf"/>
</dbReference>
<dbReference type="GO" id="GO:0003677">
    <property type="term" value="F:DNA binding"/>
    <property type="evidence" value="ECO:0007669"/>
    <property type="project" value="UniProtKB-UniRule"/>
</dbReference>
<accession>A0A0L0H043</accession>
<keyword evidence="3" id="KW-0804">Transcription</keyword>
<dbReference type="InterPro" id="IPR011075">
    <property type="entry name" value="TetR_C"/>
</dbReference>
<dbReference type="Proteomes" id="UP000037393">
    <property type="component" value="Unassembled WGS sequence"/>
</dbReference>
<evidence type="ECO:0000259" key="5">
    <source>
        <dbReference type="PROSITE" id="PS50977"/>
    </source>
</evidence>
<dbReference type="PANTHER" id="PTHR47506">
    <property type="entry name" value="TRANSCRIPTIONAL REGULATORY PROTEIN"/>
    <property type="match status" value="1"/>
</dbReference>
<proteinExistence type="predicted"/>
<dbReference type="InterPro" id="IPR009057">
    <property type="entry name" value="Homeodomain-like_sf"/>
</dbReference>
<dbReference type="Gene3D" id="1.10.357.10">
    <property type="entry name" value="Tetracycline Repressor, domain 2"/>
    <property type="match status" value="1"/>
</dbReference>
<evidence type="ECO:0000313" key="6">
    <source>
        <dbReference type="EMBL" id="KNC94073.1"/>
    </source>
</evidence>
<name>A0A0L0H043_9ENTR</name>
<gene>
    <name evidence="6" type="ORF">GM31_16535</name>
</gene>
<dbReference type="SUPFAM" id="SSF46689">
    <property type="entry name" value="Homeodomain-like"/>
    <property type="match status" value="1"/>
</dbReference>
<dbReference type="EMBL" id="JNGI01000034">
    <property type="protein sequence ID" value="KNC94073.1"/>
    <property type="molecule type" value="Genomic_DNA"/>
</dbReference>
<dbReference type="PATRIC" id="fig|379893.4.peg.3362"/>
<evidence type="ECO:0000256" key="4">
    <source>
        <dbReference type="PROSITE-ProRule" id="PRU00335"/>
    </source>
</evidence>
<keyword evidence="7" id="KW-1185">Reference proteome</keyword>
<evidence type="ECO:0000256" key="3">
    <source>
        <dbReference type="ARBA" id="ARBA00023163"/>
    </source>
</evidence>
<protein>
    <submittedName>
        <fullName evidence="6">Transcriptional repressor NemR</fullName>
    </submittedName>
</protein>
<dbReference type="Pfam" id="PF16925">
    <property type="entry name" value="TetR_C_13"/>
    <property type="match status" value="1"/>
</dbReference>
<evidence type="ECO:0000256" key="2">
    <source>
        <dbReference type="ARBA" id="ARBA00023125"/>
    </source>
</evidence>
<reference evidence="6 7" key="1">
    <citation type="journal article" date="2015" name="Appl. Environ. Microbiol.">
        <title>The Enterobacterium Trabulsiella odontotermitis Presents Novel Adaptations Related to Its Association with Fungus-Growing Termites.</title>
        <authorList>
            <person name="Sapountzis P."/>
            <person name="Gruntjes T."/>
            <person name="Otani S."/>
            <person name="Estevez J."/>
            <person name="da Costa R.R."/>
            <person name="Plunkett G.3rd."/>
            <person name="Perna N.T."/>
            <person name="Poulsen M."/>
        </authorList>
    </citation>
    <scope>NUCLEOTIDE SEQUENCE [LARGE SCALE GENOMIC DNA]</scope>
    <source>
        <strain evidence="6 7">12</strain>
    </source>
</reference>
<dbReference type="RefSeq" id="WP_049856682.1">
    <property type="nucleotide sequence ID" value="NZ_JNGI01000034.1"/>
</dbReference>
<organism evidence="6 7">
    <name type="scientific">Trabulsiella odontotermitis</name>
    <dbReference type="NCBI Taxonomy" id="379893"/>
    <lineage>
        <taxon>Bacteria</taxon>
        <taxon>Pseudomonadati</taxon>
        <taxon>Pseudomonadota</taxon>
        <taxon>Gammaproteobacteria</taxon>
        <taxon>Enterobacterales</taxon>
        <taxon>Enterobacteriaceae</taxon>
        <taxon>Trabulsiella</taxon>
    </lineage>
</organism>
<evidence type="ECO:0000256" key="1">
    <source>
        <dbReference type="ARBA" id="ARBA00023015"/>
    </source>
</evidence>
<dbReference type="OrthoDB" id="4541465at2"/>
<dbReference type="InterPro" id="IPR001647">
    <property type="entry name" value="HTH_TetR"/>
</dbReference>
<feature type="domain" description="HTH tetR-type" evidence="5">
    <location>
        <begin position="7"/>
        <end position="67"/>
    </location>
</feature>
<keyword evidence="2 4" id="KW-0238">DNA-binding</keyword>